<feature type="domain" description="SLH" evidence="3">
    <location>
        <begin position="679"/>
        <end position="742"/>
    </location>
</feature>
<gene>
    <name evidence="4" type="ORF">H9868_01615</name>
</gene>
<dbReference type="EMBL" id="DXGA01000036">
    <property type="protein sequence ID" value="HIW93216.1"/>
    <property type="molecule type" value="Genomic_DNA"/>
</dbReference>
<comment type="caution">
    <text evidence="4">The sequence shown here is derived from an EMBL/GenBank/DDBJ whole genome shotgun (WGS) entry which is preliminary data.</text>
</comment>
<keyword evidence="1" id="KW-0677">Repeat</keyword>
<dbReference type="SUPFAM" id="SSF56300">
    <property type="entry name" value="Metallo-dependent phosphatases"/>
    <property type="match status" value="1"/>
</dbReference>
<feature type="signal peptide" evidence="2">
    <location>
        <begin position="1"/>
        <end position="26"/>
    </location>
</feature>
<dbReference type="Gene3D" id="3.90.780.10">
    <property type="entry name" value="5'-Nucleotidase, C-terminal domain"/>
    <property type="match status" value="1"/>
</dbReference>
<dbReference type="PROSITE" id="PS51272">
    <property type="entry name" value="SLH"/>
    <property type="match status" value="2"/>
</dbReference>
<feature type="chain" id="PRO_5039758071" evidence="2">
    <location>
        <begin position="27"/>
        <end position="746"/>
    </location>
</feature>
<keyword evidence="2" id="KW-0547">Nucleotide-binding</keyword>
<keyword evidence="2" id="KW-0732">Signal</keyword>
<dbReference type="Pfam" id="PF00395">
    <property type="entry name" value="SLH"/>
    <property type="match status" value="3"/>
</dbReference>
<evidence type="ECO:0000256" key="1">
    <source>
        <dbReference type="ARBA" id="ARBA00022737"/>
    </source>
</evidence>
<dbReference type="InterPro" id="IPR008334">
    <property type="entry name" value="5'-Nucleotdase_C"/>
</dbReference>
<dbReference type="Pfam" id="PF02872">
    <property type="entry name" value="5_nucleotid_C"/>
    <property type="match status" value="1"/>
</dbReference>
<evidence type="ECO:0000313" key="4">
    <source>
        <dbReference type="EMBL" id="HIW93216.1"/>
    </source>
</evidence>
<dbReference type="PRINTS" id="PR01607">
    <property type="entry name" value="APYRASEFAMLY"/>
</dbReference>
<accession>A0A9D1RRN9</accession>
<reference evidence="4" key="1">
    <citation type="journal article" date="2021" name="PeerJ">
        <title>Extensive microbial diversity within the chicken gut microbiome revealed by metagenomics and culture.</title>
        <authorList>
            <person name="Gilroy R."/>
            <person name="Ravi A."/>
            <person name="Getino M."/>
            <person name="Pursley I."/>
            <person name="Horton D.L."/>
            <person name="Alikhan N.F."/>
            <person name="Baker D."/>
            <person name="Gharbi K."/>
            <person name="Hall N."/>
            <person name="Watson M."/>
            <person name="Adriaenssens E.M."/>
            <person name="Foster-Nyarko E."/>
            <person name="Jarju S."/>
            <person name="Secka A."/>
            <person name="Antonio M."/>
            <person name="Oren A."/>
            <person name="Chaudhuri R.R."/>
            <person name="La Ragione R."/>
            <person name="Hildebrand F."/>
            <person name="Pallen M.J."/>
        </authorList>
    </citation>
    <scope>NUCLEOTIDE SEQUENCE</scope>
    <source>
        <strain evidence="4">ChiGjej6B6-1540</strain>
    </source>
</reference>
<dbReference type="InterPro" id="IPR006179">
    <property type="entry name" value="5_nucleotidase/apyrase"/>
</dbReference>
<dbReference type="Pfam" id="PF09587">
    <property type="entry name" value="PGA_cap"/>
    <property type="match status" value="1"/>
</dbReference>
<feature type="domain" description="SLH" evidence="3">
    <location>
        <begin position="613"/>
        <end position="676"/>
    </location>
</feature>
<dbReference type="InterPro" id="IPR001119">
    <property type="entry name" value="SLH_dom"/>
</dbReference>
<dbReference type="PANTHER" id="PTHR11575:SF24">
    <property type="entry name" value="5'-NUCLEOTIDASE"/>
    <property type="match status" value="1"/>
</dbReference>
<dbReference type="InterPro" id="IPR036907">
    <property type="entry name" value="5'-Nucleotdase_C_sf"/>
</dbReference>
<sequence>MKHTSKALSLLLAAAMTAGLSVPAMAAETTGKEDGIVVLYTNDVHCTSDNGTSYAAIAGYKAEMEAAYGTDNVTLVDNGDAIQGGTIGALSKGSWIVDIMNEVGYDLAIPGNHEFDFGMDTFLDIVKNQADYTYLSCNFVNEKGEAVLEPYTIVTYGDVDVAYVGISTPETLTKAAPAYFQNDKGEYIYGFCQGNEGKDLYNKVQETVDAARKEGADYVVAMAHLGEDGQSSPWMSTEVIANTTGIDVMLDGHSHTVEPSKLVKNADGKDVLLSQTGTKAASVGKLVIDADGKMSTELVDLTKVDTTSEAYTKANKFITSIQDQYTAETEKVIGTTEVDLTINDPTTGERAVRSAETNLGDLCADAYRIMLGADIGWVNGGGVRDNIAAGDITYGEVIAVHPFGNMACLVEVTGQQILDALELGSMHAGSAENGGFLQVSGLKYTINTAIPTSVVLDDAGNFVSVSGARRVSDVQVLNSETNTYAPIDAKATYTLASHNYMLKDGGDGYAMFGADNIKILKDEVMVDNEVLINYIKDELGGKVGEAYANPTGDGRITIVSEPVSGNWYDEAVAYVTDAGYMQGTGTGFDPTGTVTRGTVYQTLYNMSGKPAVAEKATFTDVEGKWYADAAAWAEDTGLSNGNGAGLFEGDRAMTRAELATALARYAELNKITVEKGTGMEAAPDYAQIADWALDGMSFCYYGKVMTGDNTGALRPNATAQRAELAKMLMAFDGLKTPAGETETPAA</sequence>
<dbReference type="InterPro" id="IPR019079">
    <property type="entry name" value="Capsule_synth_CapA"/>
</dbReference>
<dbReference type="GO" id="GO:0016787">
    <property type="term" value="F:hydrolase activity"/>
    <property type="evidence" value="ECO:0007669"/>
    <property type="project" value="UniProtKB-KW"/>
</dbReference>
<dbReference type="GO" id="GO:0009166">
    <property type="term" value="P:nucleotide catabolic process"/>
    <property type="evidence" value="ECO:0007669"/>
    <property type="project" value="InterPro"/>
</dbReference>
<dbReference type="SUPFAM" id="SSF55816">
    <property type="entry name" value="5'-nucleotidase (syn. UDP-sugar hydrolase), C-terminal domain"/>
    <property type="match status" value="1"/>
</dbReference>
<evidence type="ECO:0000313" key="5">
    <source>
        <dbReference type="Proteomes" id="UP000824192"/>
    </source>
</evidence>
<dbReference type="GO" id="GO:0000166">
    <property type="term" value="F:nucleotide binding"/>
    <property type="evidence" value="ECO:0007669"/>
    <property type="project" value="UniProtKB-KW"/>
</dbReference>
<reference evidence="4" key="2">
    <citation type="submission" date="2021-04" db="EMBL/GenBank/DDBJ databases">
        <authorList>
            <person name="Gilroy R."/>
        </authorList>
    </citation>
    <scope>NUCLEOTIDE SEQUENCE</scope>
    <source>
        <strain evidence="4">ChiGjej6B6-1540</strain>
    </source>
</reference>
<evidence type="ECO:0000256" key="2">
    <source>
        <dbReference type="RuleBase" id="RU362119"/>
    </source>
</evidence>
<dbReference type="Gene3D" id="3.60.21.10">
    <property type="match status" value="1"/>
</dbReference>
<organism evidence="4 5">
    <name type="scientific">Candidatus Flavonifractor merdipullorum</name>
    <dbReference type="NCBI Taxonomy" id="2838590"/>
    <lineage>
        <taxon>Bacteria</taxon>
        <taxon>Bacillati</taxon>
        <taxon>Bacillota</taxon>
        <taxon>Clostridia</taxon>
        <taxon>Eubacteriales</taxon>
        <taxon>Oscillospiraceae</taxon>
        <taxon>Flavonifractor</taxon>
    </lineage>
</organism>
<keyword evidence="2" id="KW-0378">Hydrolase</keyword>
<protein>
    <submittedName>
        <fullName evidence="4">5'-nucleotidase C-terminal domain-containing protein</fullName>
    </submittedName>
</protein>
<dbReference type="AlphaFoldDB" id="A0A9D1RRN9"/>
<dbReference type="Proteomes" id="UP000824192">
    <property type="component" value="Unassembled WGS sequence"/>
</dbReference>
<comment type="similarity">
    <text evidence="2">Belongs to the 5'-nucleotidase family.</text>
</comment>
<dbReference type="InterPro" id="IPR029052">
    <property type="entry name" value="Metallo-depent_PP-like"/>
</dbReference>
<proteinExistence type="inferred from homology"/>
<evidence type="ECO:0000259" key="3">
    <source>
        <dbReference type="PROSITE" id="PS51272"/>
    </source>
</evidence>
<dbReference type="PANTHER" id="PTHR11575">
    <property type="entry name" value="5'-NUCLEOTIDASE-RELATED"/>
    <property type="match status" value="1"/>
</dbReference>
<name>A0A9D1RRN9_9FIRM</name>